<evidence type="ECO:0000256" key="1">
    <source>
        <dbReference type="ARBA" id="ARBA00006432"/>
    </source>
</evidence>
<dbReference type="AlphaFoldDB" id="F1YE40"/>
<gene>
    <name evidence="5" type="ORF">SCNU_02110</name>
</gene>
<dbReference type="OrthoDB" id="9803968at2"/>
<dbReference type="Pfam" id="PF13193">
    <property type="entry name" value="AMP-binding_C"/>
    <property type="match status" value="1"/>
</dbReference>
<keyword evidence="2 5" id="KW-0436">Ligase</keyword>
<name>F1YE40_9ACTN</name>
<keyword evidence="6" id="KW-1185">Reference proteome</keyword>
<dbReference type="PANTHER" id="PTHR43201">
    <property type="entry name" value="ACYL-COA SYNTHETASE"/>
    <property type="match status" value="1"/>
</dbReference>
<evidence type="ECO:0000259" key="4">
    <source>
        <dbReference type="Pfam" id="PF13193"/>
    </source>
</evidence>
<dbReference type="PANTHER" id="PTHR43201:SF5">
    <property type="entry name" value="MEDIUM-CHAIN ACYL-COA LIGASE ACSF2, MITOCHONDRIAL"/>
    <property type="match status" value="1"/>
</dbReference>
<dbReference type="SUPFAM" id="SSF56801">
    <property type="entry name" value="Acetyl-CoA synthetase-like"/>
    <property type="match status" value="1"/>
</dbReference>
<dbReference type="Gene3D" id="3.40.50.12780">
    <property type="entry name" value="N-terminal domain of ligase-like"/>
    <property type="match status" value="1"/>
</dbReference>
<dbReference type="STRING" id="644548.SCNU_02110"/>
<comment type="caution">
    <text evidence="5">The sequence shown here is derived from an EMBL/GenBank/DDBJ whole genome shotgun (WGS) entry which is preliminary data.</text>
</comment>
<dbReference type="Proteomes" id="UP000035065">
    <property type="component" value="Unassembled WGS sequence"/>
</dbReference>
<dbReference type="GO" id="GO:0006631">
    <property type="term" value="P:fatty acid metabolic process"/>
    <property type="evidence" value="ECO:0007669"/>
    <property type="project" value="TreeGrafter"/>
</dbReference>
<evidence type="ECO:0000256" key="2">
    <source>
        <dbReference type="ARBA" id="ARBA00022598"/>
    </source>
</evidence>
<dbReference type="GO" id="GO:0031956">
    <property type="term" value="F:medium-chain fatty acid-CoA ligase activity"/>
    <property type="evidence" value="ECO:0007669"/>
    <property type="project" value="TreeGrafter"/>
</dbReference>
<reference evidence="5 6" key="1">
    <citation type="journal article" date="2011" name="J. Bacteriol.">
        <title>Draft Genome Sequence of Gordonia neofelifaecis NRRL B-59395, a Cholesterol-Degrading Actinomycete.</title>
        <authorList>
            <person name="Ge F."/>
            <person name="Li W."/>
            <person name="Chen G."/>
            <person name="Liu Y."/>
            <person name="Zhang G."/>
            <person name="Yong B."/>
            <person name="Wang Q."/>
            <person name="Wang N."/>
            <person name="Huang Z."/>
            <person name="Li W."/>
            <person name="Wang J."/>
            <person name="Wu C."/>
            <person name="Xie Q."/>
            <person name="Liu G."/>
        </authorList>
    </citation>
    <scope>NUCLEOTIDE SEQUENCE [LARGE SCALE GENOMIC DNA]</scope>
    <source>
        <strain evidence="5 6">NRRL B-59395</strain>
    </source>
</reference>
<dbReference type="InterPro" id="IPR025110">
    <property type="entry name" value="AMP-bd_C"/>
</dbReference>
<feature type="domain" description="AMP-binding enzyme C-terminal" evidence="4">
    <location>
        <begin position="442"/>
        <end position="513"/>
    </location>
</feature>
<proteinExistence type="inferred from homology"/>
<comment type="similarity">
    <text evidence="1">Belongs to the ATP-dependent AMP-binding enzyme family.</text>
</comment>
<evidence type="ECO:0000259" key="3">
    <source>
        <dbReference type="Pfam" id="PF00501"/>
    </source>
</evidence>
<evidence type="ECO:0000313" key="5">
    <source>
        <dbReference type="EMBL" id="EGD57130.1"/>
    </source>
</evidence>
<organism evidence="5 6">
    <name type="scientific">Gordonia neofelifaecis NRRL B-59395</name>
    <dbReference type="NCBI Taxonomy" id="644548"/>
    <lineage>
        <taxon>Bacteria</taxon>
        <taxon>Bacillati</taxon>
        <taxon>Actinomycetota</taxon>
        <taxon>Actinomycetes</taxon>
        <taxon>Mycobacteriales</taxon>
        <taxon>Gordoniaceae</taxon>
        <taxon>Gordonia</taxon>
    </lineage>
</organism>
<sequence>METVRTVDRLRYQRDGWWTDTPLHEMVRAHARSRPDASAIMTPDRTVTWREYDRRADDIALTLLGLGLAAGDRVAVQLPDGPEIHAALIATARAGLVAVGIGHRAGRRETDHLVTRTGARVLITADGVGDGGVDPSLDYRILLDESGVARVEQTASGELRRIDPPRAPESALAGAGVGPDDLSIINSTSGTTGLPKCVTQFDNRWLAFSRLAEGAGQLDASDVVLAAVPTPFGFGLWTSHYAPVMLGVPVVVLPRYSTDQMVELIERHRVTVLCCVSTQFKMLLNSASAETADLSSLRVMFTGGEAVPYRSAAEFETRTGAAVLQFYGSNETGALSCTTLDDPQERRLRTAGRLIESMNVRLTDTDGHPTPILGGMGRPSARGPLLCGGYYDDPAANSELYTDDGWMLMGDIVEVDTDGYLSVVGRTSDFIIRGGKNLSAPQVEAMVAEHPAVDLCAVVPAPDEVFGERVCAVVTLRRGRSLDLPELTGFLDGLGVSKDLRPELLFVRDDLPRSSGAKLAKGEIKEWVRAQVLTTRAR</sequence>
<dbReference type="Gene3D" id="3.30.300.30">
    <property type="match status" value="1"/>
</dbReference>
<dbReference type="EMBL" id="AEUD01000001">
    <property type="protein sequence ID" value="EGD57130.1"/>
    <property type="molecule type" value="Genomic_DNA"/>
</dbReference>
<accession>F1YE40</accession>
<dbReference type="Pfam" id="PF00501">
    <property type="entry name" value="AMP-binding"/>
    <property type="match status" value="1"/>
</dbReference>
<dbReference type="eggNOG" id="COG1021">
    <property type="taxonomic scope" value="Bacteria"/>
</dbReference>
<dbReference type="InterPro" id="IPR042099">
    <property type="entry name" value="ANL_N_sf"/>
</dbReference>
<dbReference type="InterPro" id="IPR000873">
    <property type="entry name" value="AMP-dep_synth/lig_dom"/>
</dbReference>
<evidence type="ECO:0000313" key="6">
    <source>
        <dbReference type="Proteomes" id="UP000035065"/>
    </source>
</evidence>
<feature type="domain" description="AMP-dependent synthetase/ligase" evidence="3">
    <location>
        <begin position="28"/>
        <end position="391"/>
    </location>
</feature>
<dbReference type="RefSeq" id="WP_009677695.1">
    <property type="nucleotide sequence ID" value="NZ_AEUD01000001.1"/>
</dbReference>
<dbReference type="InterPro" id="IPR045851">
    <property type="entry name" value="AMP-bd_C_sf"/>
</dbReference>
<protein>
    <submittedName>
        <fullName evidence="5">Acyl-CoA ligase/synthetase</fullName>
    </submittedName>
</protein>